<keyword evidence="2" id="KW-0677">Repeat</keyword>
<comment type="caution">
    <text evidence="4">The sequence shown here is derived from an EMBL/GenBank/DDBJ whole genome shotgun (WGS) entry which is preliminary data.</text>
</comment>
<dbReference type="PROSITE" id="PS50294">
    <property type="entry name" value="WD_REPEATS_REGION"/>
    <property type="match status" value="1"/>
</dbReference>
<dbReference type="SUPFAM" id="SSF50978">
    <property type="entry name" value="WD40 repeat-like"/>
    <property type="match status" value="1"/>
</dbReference>
<evidence type="ECO:0000256" key="2">
    <source>
        <dbReference type="ARBA" id="ARBA00022737"/>
    </source>
</evidence>
<dbReference type="PROSITE" id="PS50082">
    <property type="entry name" value="WD_REPEATS_2"/>
    <property type="match status" value="2"/>
</dbReference>
<dbReference type="InterPro" id="IPR001680">
    <property type="entry name" value="WD40_rpt"/>
</dbReference>
<dbReference type="InterPro" id="IPR015943">
    <property type="entry name" value="WD40/YVTN_repeat-like_dom_sf"/>
</dbReference>
<evidence type="ECO:0000256" key="1">
    <source>
        <dbReference type="ARBA" id="ARBA00022574"/>
    </source>
</evidence>
<dbReference type="PANTHER" id="PTHR22847">
    <property type="entry name" value="WD40 REPEAT PROTEIN"/>
    <property type="match status" value="1"/>
</dbReference>
<proteinExistence type="predicted"/>
<evidence type="ECO:0000313" key="4">
    <source>
        <dbReference type="EMBL" id="KAK5778689.1"/>
    </source>
</evidence>
<sequence length="362" mass="40820">MFTFVKEWKLNTKNPVATSNFSPDGTRLAIVQDLNILIYAITTRKNDTGDQIDIIPLTQLTTSHTCPISDLLWSPDSQCIATASDDYTIEITHYHYGHLHRLIGHTAPVTNLTYNPYGNLLYSSSMDESIKVWDVLNGTLLKTISAHSEPVVSINISEGDPSILCSGSYDGLIRLFDSQTGHCLKTLTYDKDWKRENEGVIPIIKVEVSFNGKYILVKSLDGIIKIWDCVCGDVIRVFHSKNINSNEDGSASERENQDGNSTFLKYSTDCRLFYPKNPNTDPLVISGDETGMVYCWKCNKPNENLQILQDPEKWHKDNPILSIDTNHKLDLICVLSMNGVCSIWKWDDKDSDDDNDETGKEK</sequence>
<dbReference type="Gene3D" id="2.130.10.10">
    <property type="entry name" value="YVTN repeat-like/Quinoprotein amine dehydrogenase"/>
    <property type="match status" value="1"/>
</dbReference>
<dbReference type="InterPro" id="IPR019775">
    <property type="entry name" value="WD40_repeat_CS"/>
</dbReference>
<dbReference type="GO" id="GO:0048188">
    <property type="term" value="C:Set1C/COMPASS complex"/>
    <property type="evidence" value="ECO:0007669"/>
    <property type="project" value="TreeGrafter"/>
</dbReference>
<keyword evidence="5" id="KW-1185">Reference proteome</keyword>
<dbReference type="SMART" id="SM00320">
    <property type="entry name" value="WD40"/>
    <property type="match status" value="6"/>
</dbReference>
<protein>
    <submittedName>
        <fullName evidence="4">Uncharacterized protein</fullName>
    </submittedName>
</protein>
<dbReference type="EMBL" id="JAWIZZ010000053">
    <property type="protein sequence ID" value="KAK5778689.1"/>
    <property type="molecule type" value="Genomic_DNA"/>
</dbReference>
<dbReference type="GO" id="GO:0042393">
    <property type="term" value="F:histone binding"/>
    <property type="evidence" value="ECO:0007669"/>
    <property type="project" value="TreeGrafter"/>
</dbReference>
<feature type="repeat" description="WD" evidence="3">
    <location>
        <begin position="144"/>
        <end position="186"/>
    </location>
</feature>
<dbReference type="Proteomes" id="UP001306508">
    <property type="component" value="Unassembled WGS sequence"/>
</dbReference>
<feature type="repeat" description="WD" evidence="3">
    <location>
        <begin position="102"/>
        <end position="143"/>
    </location>
</feature>
<dbReference type="PROSITE" id="PS00678">
    <property type="entry name" value="WD_REPEATS_1"/>
    <property type="match status" value="1"/>
</dbReference>
<name>A0AAN7WI94_9SACH</name>
<keyword evidence="1 3" id="KW-0853">WD repeat</keyword>
<gene>
    <name evidence="4" type="ORF">RI543_004360</name>
</gene>
<organism evidence="4 5">
    <name type="scientific">Arxiozyma heterogenica</name>
    <dbReference type="NCBI Taxonomy" id="278026"/>
    <lineage>
        <taxon>Eukaryota</taxon>
        <taxon>Fungi</taxon>
        <taxon>Dikarya</taxon>
        <taxon>Ascomycota</taxon>
        <taxon>Saccharomycotina</taxon>
        <taxon>Saccharomycetes</taxon>
        <taxon>Saccharomycetales</taxon>
        <taxon>Saccharomycetaceae</taxon>
        <taxon>Arxiozyma</taxon>
    </lineage>
</organism>
<dbReference type="AlphaFoldDB" id="A0AAN7WI94"/>
<accession>A0AAN7WI94</accession>
<dbReference type="PANTHER" id="PTHR22847:SF637">
    <property type="entry name" value="WD REPEAT DOMAIN 5B"/>
    <property type="match status" value="1"/>
</dbReference>
<dbReference type="Pfam" id="PF00400">
    <property type="entry name" value="WD40"/>
    <property type="match status" value="3"/>
</dbReference>
<evidence type="ECO:0000256" key="3">
    <source>
        <dbReference type="PROSITE-ProRule" id="PRU00221"/>
    </source>
</evidence>
<evidence type="ECO:0000313" key="5">
    <source>
        <dbReference type="Proteomes" id="UP001306508"/>
    </source>
</evidence>
<dbReference type="InterPro" id="IPR036322">
    <property type="entry name" value="WD40_repeat_dom_sf"/>
</dbReference>
<reference evidence="5" key="1">
    <citation type="submission" date="2023-07" db="EMBL/GenBank/DDBJ databases">
        <title>A draft genome of Kazachstania heterogenica Y-27499.</title>
        <authorList>
            <person name="Donic C."/>
            <person name="Kralova J.S."/>
            <person name="Fidel L."/>
            <person name="Ben-Dor S."/>
            <person name="Jung S."/>
        </authorList>
    </citation>
    <scope>NUCLEOTIDE SEQUENCE [LARGE SCALE GENOMIC DNA]</scope>
    <source>
        <strain evidence="5">Y27499</strain>
    </source>
</reference>